<dbReference type="GO" id="GO:0000166">
    <property type="term" value="F:nucleotide binding"/>
    <property type="evidence" value="ECO:0007669"/>
    <property type="project" value="UniProtKB-KW"/>
</dbReference>
<dbReference type="Proteomes" id="UP000189981">
    <property type="component" value="Unassembled WGS sequence"/>
</dbReference>
<keyword evidence="1" id="KW-0547">Nucleotide-binding</keyword>
<dbReference type="GO" id="GO:0050135">
    <property type="term" value="F:NADP+ nucleosidase activity"/>
    <property type="evidence" value="ECO:0007669"/>
    <property type="project" value="InterPro"/>
</dbReference>
<evidence type="ECO:0000256" key="1">
    <source>
        <dbReference type="ARBA" id="ARBA00022741"/>
    </source>
</evidence>
<evidence type="ECO:0000256" key="8">
    <source>
        <dbReference type="ARBA" id="ARBA00034366"/>
    </source>
</evidence>
<dbReference type="InterPro" id="IPR019302">
    <property type="entry name" value="CAP12/PCTIR_TIR_dom"/>
</dbReference>
<evidence type="ECO:0000313" key="12">
    <source>
        <dbReference type="EMBL" id="SKB27114.1"/>
    </source>
</evidence>
<dbReference type="InterPro" id="IPR046876">
    <property type="entry name" value="Prok_STING"/>
</dbReference>
<gene>
    <name evidence="12" type="ORF">SAMN05661099_0017</name>
</gene>
<protein>
    <recommendedName>
        <fullName evidence="6">CD-NTase-associated protein 12</fullName>
        <ecNumber evidence="5">3.2.2.5</ecNumber>
    </recommendedName>
    <alternativeName>
        <fullName evidence="7">NAD(+) hydrolase</fullName>
    </alternativeName>
    <alternativeName>
        <fullName evidence="8">TIR-STING</fullName>
    </alternativeName>
</protein>
<feature type="domain" description="Prokaryotic STING" evidence="11">
    <location>
        <begin position="157"/>
        <end position="293"/>
    </location>
</feature>
<name>A0A1T4ZWI1_9SPHI</name>
<keyword evidence="13" id="KW-1185">Reference proteome</keyword>
<evidence type="ECO:0000256" key="6">
    <source>
        <dbReference type="ARBA" id="ARBA00034339"/>
    </source>
</evidence>
<evidence type="ECO:0000313" key="13">
    <source>
        <dbReference type="Proteomes" id="UP000189981"/>
    </source>
</evidence>
<organism evidence="12 13">
    <name type="scientific">Daejeonella lutea</name>
    <dbReference type="NCBI Taxonomy" id="572036"/>
    <lineage>
        <taxon>Bacteria</taxon>
        <taxon>Pseudomonadati</taxon>
        <taxon>Bacteroidota</taxon>
        <taxon>Sphingobacteriia</taxon>
        <taxon>Sphingobacteriales</taxon>
        <taxon>Sphingobacteriaceae</taxon>
        <taxon>Daejeonella</taxon>
    </lineage>
</organism>
<evidence type="ECO:0000256" key="9">
    <source>
        <dbReference type="ARBA" id="ARBA00049230"/>
    </source>
</evidence>
<keyword evidence="3" id="KW-0051">Antiviral defense</keyword>
<dbReference type="Pfam" id="PF10137">
    <property type="entry name" value="CAP12-PCTIR_TIR"/>
    <property type="match status" value="1"/>
</dbReference>
<evidence type="ECO:0000256" key="5">
    <source>
        <dbReference type="ARBA" id="ARBA00034327"/>
    </source>
</evidence>
<dbReference type="Pfam" id="PF20300">
    <property type="entry name" value="prok_STING"/>
    <property type="match status" value="1"/>
</dbReference>
<dbReference type="EMBL" id="FUYR01000001">
    <property type="protein sequence ID" value="SKB27114.1"/>
    <property type="molecule type" value="Genomic_DNA"/>
</dbReference>
<evidence type="ECO:0000259" key="10">
    <source>
        <dbReference type="Pfam" id="PF10137"/>
    </source>
</evidence>
<dbReference type="CDD" id="cd22659">
    <property type="entry name" value="STING_bact-like"/>
    <property type="match status" value="1"/>
</dbReference>
<evidence type="ECO:0000256" key="7">
    <source>
        <dbReference type="ARBA" id="ARBA00034355"/>
    </source>
</evidence>
<reference evidence="13" key="1">
    <citation type="submission" date="2017-02" db="EMBL/GenBank/DDBJ databases">
        <authorList>
            <person name="Varghese N."/>
            <person name="Submissions S."/>
        </authorList>
    </citation>
    <scope>NUCLEOTIDE SEQUENCE [LARGE SCALE GENOMIC DNA]</scope>
    <source>
        <strain evidence="13">DSM 22385</strain>
    </source>
</reference>
<comment type="catalytic activity">
    <reaction evidence="9">
        <text>NAD(+) + H2O = ADP-D-ribose + nicotinamide + H(+)</text>
        <dbReference type="Rhea" id="RHEA:16301"/>
        <dbReference type="ChEBI" id="CHEBI:15377"/>
        <dbReference type="ChEBI" id="CHEBI:15378"/>
        <dbReference type="ChEBI" id="CHEBI:17154"/>
        <dbReference type="ChEBI" id="CHEBI:57540"/>
        <dbReference type="ChEBI" id="CHEBI:57967"/>
        <dbReference type="EC" id="3.2.2.5"/>
    </reaction>
</comment>
<dbReference type="GO" id="GO:0003953">
    <property type="term" value="F:NAD+ nucleosidase activity"/>
    <property type="evidence" value="ECO:0007669"/>
    <property type="project" value="UniProtKB-EC"/>
</dbReference>
<feature type="domain" description="CD-NTase-associated protein 12/Pycsar effector protein TIR" evidence="10">
    <location>
        <begin position="7"/>
        <end position="126"/>
    </location>
</feature>
<evidence type="ECO:0000256" key="2">
    <source>
        <dbReference type="ARBA" id="ARBA00022801"/>
    </source>
</evidence>
<evidence type="ECO:0000256" key="3">
    <source>
        <dbReference type="ARBA" id="ARBA00023118"/>
    </source>
</evidence>
<dbReference type="EC" id="3.2.2.5" evidence="5"/>
<dbReference type="STRING" id="572036.SAMN05661099_0017"/>
<dbReference type="GO" id="GO:0051607">
    <property type="term" value="P:defense response to virus"/>
    <property type="evidence" value="ECO:0007669"/>
    <property type="project" value="UniProtKB-KW"/>
</dbReference>
<sequence length="312" mass="35852">MTDLKPNIFIGSSGTGYEYATKVKDCLNGIANCILWQEPGVWEPNRSTFDNLLRMVSFFDFGIFVATADDLTLTKDDKIVIEPRDNVILEMALFLGALGKHKSFLLVEEGVKLPSDFKGIYMPRFKRADNNAIEAACKEFSATIEEHYKLGHLSLYPTTALAIGYYKNFIAGLVDSVQNTKVLKINNLKFTKFKLKVIMPKDLKGLIREKADQFYRRHGFIENTMETKFRKHPAWFHIDEHHAPQAIMYDMPSTLTGVDDAIEMILQKGFQGRTQLQEVIEQRELNNFRRVLQIQIDRSPFAQEIVEIVDEF</sequence>
<dbReference type="AlphaFoldDB" id="A0A1T4ZWI1"/>
<accession>A0A1T4ZWI1</accession>
<keyword evidence="2" id="KW-0378">Hydrolase</keyword>
<evidence type="ECO:0000259" key="11">
    <source>
        <dbReference type="Pfam" id="PF20300"/>
    </source>
</evidence>
<proteinExistence type="inferred from homology"/>
<dbReference type="RefSeq" id="WP_079700538.1">
    <property type="nucleotide sequence ID" value="NZ_FUYR01000001.1"/>
</dbReference>
<dbReference type="OrthoDB" id="5497289at2"/>
<comment type="similarity">
    <text evidence="4">In the C-terminal section; belongs to the bacterial STING family.</text>
</comment>
<evidence type="ECO:0000256" key="4">
    <source>
        <dbReference type="ARBA" id="ARBA00034315"/>
    </source>
</evidence>